<dbReference type="EMBL" id="JWJG01000028">
    <property type="protein sequence ID" value="KIF82702.1"/>
    <property type="molecule type" value="Genomic_DNA"/>
</dbReference>
<dbReference type="AlphaFoldDB" id="A0A0C1YQ07"/>
<reference evidence="1 2" key="1">
    <citation type="submission" date="2014-12" db="EMBL/GenBank/DDBJ databases">
        <title>Denitrispirillum autotrophicum gen. nov., sp. nov., Denitrifying, Facultatively Autotrophic Bacteria Isolated from Rice Paddy Soil.</title>
        <authorList>
            <person name="Ishii S."/>
            <person name="Ashida N."/>
            <person name="Ohno H."/>
            <person name="Otsuka S."/>
            <person name="Yokota A."/>
            <person name="Senoo K."/>
        </authorList>
    </citation>
    <scope>NUCLEOTIDE SEQUENCE [LARGE SCALE GENOMIC DNA]</scope>
    <source>
        <strain evidence="1 2">TSA66</strain>
    </source>
</reference>
<evidence type="ECO:0000313" key="1">
    <source>
        <dbReference type="EMBL" id="KIF82702.1"/>
    </source>
</evidence>
<dbReference type="Proteomes" id="UP000031572">
    <property type="component" value="Unassembled WGS sequence"/>
</dbReference>
<keyword evidence="2" id="KW-1185">Reference proteome</keyword>
<name>A0A0C1YQ07_9BURK</name>
<gene>
    <name evidence="1" type="ORF">TSA66_20720</name>
</gene>
<comment type="caution">
    <text evidence="1">The sequence shown here is derived from an EMBL/GenBank/DDBJ whole genome shotgun (WGS) entry which is preliminary data.</text>
</comment>
<accession>A0A0C1YQ07</accession>
<evidence type="ECO:0000313" key="2">
    <source>
        <dbReference type="Proteomes" id="UP000031572"/>
    </source>
</evidence>
<proteinExistence type="predicted"/>
<protein>
    <submittedName>
        <fullName evidence="1">Uncharacterized protein</fullName>
    </submittedName>
</protein>
<dbReference type="STRING" id="709839.TSA66_20720"/>
<organism evidence="1 2">
    <name type="scientific">Noviherbaspirillum autotrophicum</name>
    <dbReference type="NCBI Taxonomy" id="709839"/>
    <lineage>
        <taxon>Bacteria</taxon>
        <taxon>Pseudomonadati</taxon>
        <taxon>Pseudomonadota</taxon>
        <taxon>Betaproteobacteria</taxon>
        <taxon>Burkholderiales</taxon>
        <taxon>Oxalobacteraceae</taxon>
        <taxon>Noviherbaspirillum</taxon>
    </lineage>
</organism>
<sequence length="63" mass="7024">MTLSLSVKAGMKAGLFFCSPISTSDRFTWHLRHKISQIEHAIEVISIALMNAMGIERMCITSL</sequence>